<keyword evidence="2" id="KW-1185">Reference proteome</keyword>
<reference evidence="1 2" key="1">
    <citation type="submission" date="2012-10" db="EMBL/GenBank/DDBJ databases">
        <title>Complete genome sequence of Moumouvirus goulette.</title>
        <authorList>
            <person name="Fournous G."/>
            <person name="Bougalmi M."/>
            <person name="Colson P."/>
        </authorList>
    </citation>
    <scope>NUCLEOTIDE SEQUENCE [LARGE SCALE GENOMIC DNA]</scope>
</reference>
<name>M1NNG3_9VIRU</name>
<evidence type="ECO:0000313" key="2">
    <source>
        <dbReference type="Proteomes" id="UP000241071"/>
    </source>
</evidence>
<proteinExistence type="predicted"/>
<sequence length="141" mass="17197">MSQFDLEKFLQNYKPKTIDFSPYLSLNKLYGYKRVTKKNIDNLELYKTYIKYIHVNDIESDKNYRKHIHCGGILMKGGFFTLNKFYESDNKNNWTHLMLKFIPFKTLKKTKNGVKFVEEYESHSFFIKISNYHIFYKQFRQ</sequence>
<gene>
    <name evidence="1" type="ORF">glt_00795</name>
</gene>
<protein>
    <submittedName>
        <fullName evidence="1">Uncharacterized protein</fullName>
    </submittedName>
</protein>
<dbReference type="Proteomes" id="UP000241071">
    <property type="component" value="Segment"/>
</dbReference>
<organism evidence="1 2">
    <name type="scientific">Moumouvirus goulette</name>
    <dbReference type="NCBI Taxonomy" id="1247379"/>
    <lineage>
        <taxon>Viruses</taxon>
        <taxon>Varidnaviria</taxon>
        <taxon>Bamfordvirae</taxon>
        <taxon>Nucleocytoviricota</taxon>
        <taxon>Megaviricetes</taxon>
        <taxon>Imitervirales</taxon>
        <taxon>Mimiviridae</taxon>
        <taxon>Megamimivirinae</taxon>
        <taxon>Moumouvirus</taxon>
        <taxon>Moumouvirus goulettemassiliense</taxon>
    </lineage>
</organism>
<dbReference type="EMBL" id="KC008572">
    <property type="protein sequence ID" value="AGF85600.1"/>
    <property type="molecule type" value="Genomic_DNA"/>
</dbReference>
<accession>M1NNG3</accession>
<evidence type="ECO:0000313" key="1">
    <source>
        <dbReference type="EMBL" id="AGF85600.1"/>
    </source>
</evidence>